<accession>A0A6C0BGZ8</accession>
<name>A0A6C0BGZ8_9ZZZZ</name>
<reference evidence="2" key="1">
    <citation type="journal article" date="2020" name="Nature">
        <title>Giant virus diversity and host interactions through global metagenomics.</title>
        <authorList>
            <person name="Schulz F."/>
            <person name="Roux S."/>
            <person name="Paez-Espino D."/>
            <person name="Jungbluth S."/>
            <person name="Walsh D.A."/>
            <person name="Denef V.J."/>
            <person name="McMahon K.D."/>
            <person name="Konstantinidis K.T."/>
            <person name="Eloe-Fadrosh E.A."/>
            <person name="Kyrpides N.C."/>
            <person name="Woyke T."/>
        </authorList>
    </citation>
    <scope>NUCLEOTIDE SEQUENCE</scope>
    <source>
        <strain evidence="2">GVMAG-M-3300013004-44</strain>
    </source>
</reference>
<dbReference type="InterPro" id="IPR016181">
    <property type="entry name" value="Acyl_CoA_acyltransferase"/>
</dbReference>
<dbReference type="PROSITE" id="PS51186">
    <property type="entry name" value="GNAT"/>
    <property type="match status" value="1"/>
</dbReference>
<dbReference type="GO" id="GO:0016747">
    <property type="term" value="F:acyltransferase activity, transferring groups other than amino-acyl groups"/>
    <property type="evidence" value="ECO:0007669"/>
    <property type="project" value="InterPro"/>
</dbReference>
<sequence length="173" mass="19873">MKLTDKSAIEMLGRTLFREADEIPLLQKALDLCIPELSFVIEDKEILGFTLVCKKMTNVYYSFMGSIPNCYELAFVGISPTCQGRGCGSRLLKETLVSIFQQTNQFTCWLIVDVINTSAIRLYEKLGFRRWIQTTPDMTPYPGYIMGLSHRRYHFEHSAQCPHRTSIQAIRCC</sequence>
<dbReference type="EMBL" id="MN739159">
    <property type="protein sequence ID" value="QHS91360.1"/>
    <property type="molecule type" value="Genomic_DNA"/>
</dbReference>
<dbReference type="CDD" id="cd04301">
    <property type="entry name" value="NAT_SF"/>
    <property type="match status" value="1"/>
</dbReference>
<proteinExistence type="predicted"/>
<dbReference type="SUPFAM" id="SSF55729">
    <property type="entry name" value="Acyl-CoA N-acyltransferases (Nat)"/>
    <property type="match status" value="1"/>
</dbReference>
<evidence type="ECO:0000259" key="1">
    <source>
        <dbReference type="PROSITE" id="PS51186"/>
    </source>
</evidence>
<feature type="domain" description="N-acetyltransferase" evidence="1">
    <location>
        <begin position="1"/>
        <end position="151"/>
    </location>
</feature>
<protein>
    <recommendedName>
        <fullName evidence="1">N-acetyltransferase domain-containing protein</fullName>
    </recommendedName>
</protein>
<organism evidence="2">
    <name type="scientific">viral metagenome</name>
    <dbReference type="NCBI Taxonomy" id="1070528"/>
    <lineage>
        <taxon>unclassified sequences</taxon>
        <taxon>metagenomes</taxon>
        <taxon>organismal metagenomes</taxon>
    </lineage>
</organism>
<dbReference type="Gene3D" id="3.40.630.30">
    <property type="match status" value="1"/>
</dbReference>
<dbReference type="AlphaFoldDB" id="A0A6C0BGZ8"/>
<dbReference type="Pfam" id="PF00583">
    <property type="entry name" value="Acetyltransf_1"/>
    <property type="match status" value="1"/>
</dbReference>
<dbReference type="InterPro" id="IPR000182">
    <property type="entry name" value="GNAT_dom"/>
</dbReference>
<evidence type="ECO:0000313" key="2">
    <source>
        <dbReference type="EMBL" id="QHS91360.1"/>
    </source>
</evidence>